<gene>
    <name evidence="3" type="ORF">LAWI1_G000560</name>
</gene>
<feature type="coiled-coil region" evidence="1">
    <location>
        <begin position="255"/>
        <end position="282"/>
    </location>
</feature>
<evidence type="ECO:0008006" key="5">
    <source>
        <dbReference type="Google" id="ProtNLM"/>
    </source>
</evidence>
<keyword evidence="4" id="KW-1185">Reference proteome</keyword>
<evidence type="ECO:0000256" key="1">
    <source>
        <dbReference type="SAM" id="Coils"/>
    </source>
</evidence>
<reference evidence="3 4" key="1">
    <citation type="submission" date="2018-05" db="EMBL/GenBank/DDBJ databases">
        <title>Genome sequencing and assembly of the regulated plant pathogen Lachnellula willkommii and related sister species for the development of diagnostic species identification markers.</title>
        <authorList>
            <person name="Giroux E."/>
            <person name="Bilodeau G."/>
        </authorList>
    </citation>
    <scope>NUCLEOTIDE SEQUENCE [LARGE SCALE GENOMIC DNA]</scope>
    <source>
        <strain evidence="3 4">CBS 172.35</strain>
    </source>
</reference>
<accession>A0A559MLS0</accession>
<name>A0A559MLS0_9HELO</name>
<protein>
    <recommendedName>
        <fullName evidence="5">Autophagy protein</fullName>
    </recommendedName>
</protein>
<dbReference type="EMBL" id="QGML01000069">
    <property type="protein sequence ID" value="TVY93871.1"/>
    <property type="molecule type" value="Genomic_DNA"/>
</dbReference>
<organism evidence="3 4">
    <name type="scientific">Lachnellula willkommii</name>
    <dbReference type="NCBI Taxonomy" id="215461"/>
    <lineage>
        <taxon>Eukaryota</taxon>
        <taxon>Fungi</taxon>
        <taxon>Dikarya</taxon>
        <taxon>Ascomycota</taxon>
        <taxon>Pezizomycotina</taxon>
        <taxon>Leotiomycetes</taxon>
        <taxon>Helotiales</taxon>
        <taxon>Lachnaceae</taxon>
        <taxon>Lachnellula</taxon>
    </lineage>
</organism>
<dbReference type="Proteomes" id="UP000315522">
    <property type="component" value="Unassembled WGS sequence"/>
</dbReference>
<feature type="compositionally biased region" description="Basic and acidic residues" evidence="2">
    <location>
        <begin position="16"/>
        <end position="35"/>
    </location>
</feature>
<evidence type="ECO:0000313" key="4">
    <source>
        <dbReference type="Proteomes" id="UP000315522"/>
    </source>
</evidence>
<feature type="compositionally biased region" description="Polar residues" evidence="2">
    <location>
        <begin position="1"/>
        <end position="15"/>
    </location>
</feature>
<evidence type="ECO:0000256" key="2">
    <source>
        <dbReference type="SAM" id="MobiDB-lite"/>
    </source>
</evidence>
<feature type="region of interest" description="Disordered" evidence="2">
    <location>
        <begin position="1"/>
        <end position="74"/>
    </location>
</feature>
<dbReference type="AlphaFoldDB" id="A0A559MLS0"/>
<evidence type="ECO:0000313" key="3">
    <source>
        <dbReference type="EMBL" id="TVY93871.1"/>
    </source>
</evidence>
<proteinExistence type="predicted"/>
<comment type="caution">
    <text evidence="3">The sequence shown here is derived from an EMBL/GenBank/DDBJ whole genome shotgun (WGS) entry which is preliminary data.</text>
</comment>
<sequence length="324" mass="36944">MGWFWGSSNDANKSQDALRDLDPSLRDFLKKESPVKYDTSNPPAAPQQRPQVPEPKAAAPISKPDESAPPEVPKASLYQDGRYAHLWKTYRPQAEVEAEGKSDQEKMMDILEGYQHRRSEIGRVALENCVMEQIVVSDCFTKGGWSAKTSMCRDENRKFERCYMMQAKFLKALGYLSTYDRPADVDEKIQMHADTLYHRMLAQEKAIEEAKAEGRPIPAFPPLLSSRPKLGQPANEYTPARKNPIEISDLRSKVQQPLNKKLDALEGEQRELEERAIKAEIEAGTQVAERLDVIHQQQDEARQKRREQGKETLGDKLFSIFRGK</sequence>
<feature type="compositionally biased region" description="Low complexity" evidence="2">
    <location>
        <begin position="46"/>
        <end position="55"/>
    </location>
</feature>
<keyword evidence="1" id="KW-0175">Coiled coil</keyword>